<accession>A0A0F4Z2R4</accession>
<evidence type="ECO:0000256" key="1">
    <source>
        <dbReference type="SAM" id="SignalP"/>
    </source>
</evidence>
<dbReference type="Gene3D" id="1.10.1740.120">
    <property type="match status" value="1"/>
</dbReference>
<dbReference type="RefSeq" id="XP_013331409.1">
    <property type="nucleotide sequence ID" value="XM_013475955.1"/>
</dbReference>
<dbReference type="STRING" id="1408163.A0A0F4Z2R4"/>
<evidence type="ECO:0000259" key="2">
    <source>
        <dbReference type="Pfam" id="PF12192"/>
    </source>
</evidence>
<feature type="signal peptide" evidence="1">
    <location>
        <begin position="1"/>
        <end position="19"/>
    </location>
</feature>
<dbReference type="OrthoDB" id="4177740at2759"/>
<evidence type="ECO:0000313" key="3">
    <source>
        <dbReference type="EMBL" id="KKA24797.1"/>
    </source>
</evidence>
<dbReference type="Proteomes" id="UP000053958">
    <property type="component" value="Unassembled WGS sequence"/>
</dbReference>
<proteinExistence type="predicted"/>
<organism evidence="3 4">
    <name type="scientific">Rasamsonia emersonii (strain ATCC 16479 / CBS 393.64 / IMI 116815)</name>
    <dbReference type="NCBI Taxonomy" id="1408163"/>
    <lineage>
        <taxon>Eukaryota</taxon>
        <taxon>Fungi</taxon>
        <taxon>Dikarya</taxon>
        <taxon>Ascomycota</taxon>
        <taxon>Pezizomycotina</taxon>
        <taxon>Eurotiomycetes</taxon>
        <taxon>Eurotiomycetidae</taxon>
        <taxon>Eurotiales</taxon>
        <taxon>Trichocomaceae</taxon>
        <taxon>Rasamsonia</taxon>
    </lineage>
</organism>
<sequence>MRFSAIVSALLVSAAAVSAAPGTTASAAMQSVNDSANAAMKQLEALGCSYLKCVSALAGETAACGAAAAELGANILADLACFASVGNNIAGVDKDVFKNSCRICSYIPKQKKGFLSLLLDSFTTTTCLESPAVVIGSCILNADASLTFLRLVYVTHSYKCNLHRLGISLRIRKLSSRFGFGKARRQREEEEARIKARDKTIDSLYQVLSLVHRYPGLYLDDELARSFHISLEDLELNEDGTYSASNDQYFFKPWSFAQLQAHPFDQNDEYSQWSLRNTYSWWGRFQPSNESYISGAEMLESHLRWVAGGCARIVPEGNRRTYLLRLANWRNKILYCPDVVHENFLLMLIDGREFASREGWIAPDSQRENEPHVMITMEHFYAGDEKISRGEILAILAVMMTQLDHDTLQSHYITPSHVTNNGLVIRKTKLHSFQTLQDLKQSTDLFSRYMASDRVGDTRQFVSFDVESLPKMPVPTSEITASKSEIIASASENVAPSSRQDIGEG</sequence>
<feature type="chain" id="PRO_5002482116" description="Fungal calcium binding protein domain-containing protein" evidence="1">
    <location>
        <begin position="20"/>
        <end position="505"/>
    </location>
</feature>
<dbReference type="InterPro" id="IPR022013">
    <property type="entry name" value="CBP"/>
</dbReference>
<protein>
    <recommendedName>
        <fullName evidence="2">Fungal calcium binding protein domain-containing protein</fullName>
    </recommendedName>
</protein>
<comment type="caution">
    <text evidence="3">The sequence shown here is derived from an EMBL/GenBank/DDBJ whole genome shotgun (WGS) entry which is preliminary data.</text>
</comment>
<gene>
    <name evidence="3" type="ORF">T310_1156</name>
</gene>
<dbReference type="GeneID" id="25313507"/>
<dbReference type="EMBL" id="LASV01000048">
    <property type="protein sequence ID" value="KKA24797.1"/>
    <property type="molecule type" value="Genomic_DNA"/>
</dbReference>
<reference evidence="3 4" key="1">
    <citation type="submission" date="2015-04" db="EMBL/GenBank/DDBJ databases">
        <authorList>
            <person name="Heijne W.H."/>
            <person name="Fedorova N.D."/>
            <person name="Nierman W.C."/>
            <person name="Vollebregt A.W."/>
            <person name="Zhao Z."/>
            <person name="Wu L."/>
            <person name="Kumar M."/>
            <person name="Stam H."/>
            <person name="van den Berg M.A."/>
            <person name="Pel H.J."/>
        </authorList>
    </citation>
    <scope>NUCLEOTIDE SEQUENCE [LARGE SCALE GENOMIC DNA]</scope>
    <source>
        <strain evidence="3 4">CBS 393.64</strain>
    </source>
</reference>
<feature type="domain" description="Fungal calcium binding protein" evidence="2">
    <location>
        <begin position="25"/>
        <end position="90"/>
    </location>
</feature>
<evidence type="ECO:0000313" key="4">
    <source>
        <dbReference type="Proteomes" id="UP000053958"/>
    </source>
</evidence>
<keyword evidence="4" id="KW-1185">Reference proteome</keyword>
<name>A0A0F4Z2R4_RASE3</name>
<keyword evidence="1" id="KW-0732">Signal</keyword>
<dbReference type="AlphaFoldDB" id="A0A0F4Z2R4"/>
<dbReference type="Pfam" id="PF12192">
    <property type="entry name" value="CBP"/>
    <property type="match status" value="1"/>
</dbReference>